<comment type="caution">
    <text evidence="8">The sequence shown here is derived from an EMBL/GenBank/DDBJ whole genome shotgun (WGS) entry which is preliminary data.</text>
</comment>
<feature type="domain" description="Carboxylesterase type B" evidence="7">
    <location>
        <begin position="21"/>
        <end position="534"/>
    </location>
</feature>
<dbReference type="PROSITE" id="PS00122">
    <property type="entry name" value="CARBOXYLESTERASE_B_1"/>
    <property type="match status" value="1"/>
</dbReference>
<evidence type="ECO:0000256" key="2">
    <source>
        <dbReference type="ARBA" id="ARBA00022487"/>
    </source>
</evidence>
<dbReference type="EMBL" id="JAQQBR010000006">
    <property type="protein sequence ID" value="KAK0174594.1"/>
    <property type="molecule type" value="Genomic_DNA"/>
</dbReference>
<dbReference type="GO" id="GO:0052689">
    <property type="term" value="F:carboxylic ester hydrolase activity"/>
    <property type="evidence" value="ECO:0007669"/>
    <property type="project" value="UniProtKB-KW"/>
</dbReference>
<evidence type="ECO:0000256" key="5">
    <source>
        <dbReference type="ARBA" id="ARBA00023180"/>
    </source>
</evidence>
<dbReference type="PROSITE" id="PS00941">
    <property type="entry name" value="CARBOXYLESTERASE_B_2"/>
    <property type="match status" value="1"/>
</dbReference>
<dbReference type="InterPro" id="IPR029058">
    <property type="entry name" value="AB_hydrolase_fold"/>
</dbReference>
<reference evidence="8" key="1">
    <citation type="journal article" date="2023" name="bioRxiv">
        <title>Scaffold-level genome assemblies of two parasitoid biocontrol wasps reveal the parthenogenesis mechanism and an associated novel virus.</title>
        <authorList>
            <person name="Inwood S."/>
            <person name="Skelly J."/>
            <person name="Guhlin J."/>
            <person name="Harrop T."/>
            <person name="Goldson S."/>
            <person name="Dearden P."/>
        </authorList>
    </citation>
    <scope>NUCLEOTIDE SEQUENCE</scope>
    <source>
        <strain evidence="8">Lincoln</strain>
        <tissue evidence="8">Whole body</tissue>
    </source>
</reference>
<dbReference type="SUPFAM" id="SSF53474">
    <property type="entry name" value="alpha/beta-Hydrolases"/>
    <property type="match status" value="1"/>
</dbReference>
<keyword evidence="4" id="KW-1015">Disulfide bond</keyword>
<evidence type="ECO:0000259" key="7">
    <source>
        <dbReference type="Pfam" id="PF00135"/>
    </source>
</evidence>
<evidence type="ECO:0000256" key="6">
    <source>
        <dbReference type="RuleBase" id="RU361235"/>
    </source>
</evidence>
<accession>A0AA39KUU7</accession>
<dbReference type="InterPro" id="IPR019819">
    <property type="entry name" value="Carboxylesterase_B_CS"/>
</dbReference>
<feature type="signal peptide" evidence="6">
    <location>
        <begin position="1"/>
        <end position="18"/>
    </location>
</feature>
<keyword evidence="9" id="KW-1185">Reference proteome</keyword>
<dbReference type="CDD" id="cd00312">
    <property type="entry name" value="Esterase_lipase"/>
    <property type="match status" value="1"/>
</dbReference>
<protein>
    <recommendedName>
        <fullName evidence="6">Carboxylic ester hydrolase</fullName>
        <ecNumber evidence="6">3.1.1.-</ecNumber>
    </recommendedName>
</protein>
<gene>
    <name evidence="8" type="ORF">PV327_010352</name>
</gene>
<keyword evidence="3 6" id="KW-0378">Hydrolase</keyword>
<dbReference type="Gene3D" id="3.40.50.1820">
    <property type="entry name" value="alpha/beta hydrolase"/>
    <property type="match status" value="1"/>
</dbReference>
<reference evidence="8" key="2">
    <citation type="submission" date="2023-03" db="EMBL/GenBank/DDBJ databases">
        <authorList>
            <person name="Inwood S.N."/>
            <person name="Skelly J.G."/>
            <person name="Guhlin J."/>
            <person name="Harrop T.W.R."/>
            <person name="Goldson S.G."/>
            <person name="Dearden P.K."/>
        </authorList>
    </citation>
    <scope>NUCLEOTIDE SEQUENCE</scope>
    <source>
        <strain evidence="8">Lincoln</strain>
        <tissue evidence="8">Whole body</tissue>
    </source>
</reference>
<keyword evidence="2" id="KW-0719">Serine esterase</keyword>
<comment type="similarity">
    <text evidence="1 6">Belongs to the type-B carboxylesterase/lipase family.</text>
</comment>
<keyword evidence="6" id="KW-0732">Signal</keyword>
<evidence type="ECO:0000256" key="1">
    <source>
        <dbReference type="ARBA" id="ARBA00005964"/>
    </source>
</evidence>
<dbReference type="InterPro" id="IPR002018">
    <property type="entry name" value="CarbesteraseB"/>
</dbReference>
<dbReference type="EC" id="3.1.1.-" evidence="6"/>
<dbReference type="InterPro" id="IPR019826">
    <property type="entry name" value="Carboxylesterase_B_AS"/>
</dbReference>
<sequence>MNILLSLIIFINVIYTNSLNNPTVKTPLGKISGRVRKSFNGREYQVFEGVPYAQVPVGALRFQPPQPVTPWQGTIVATRPQSSCLQYNHLPLNPPERVEGSEDCLYLNIYSPAKNGNKKLLPVIFYIHGGAFQFGTAFHTGVHYIMDRDLLVVTINYRLGPFGFLSTGDSVVPGNMGLKDQNMALAWVSKNIQHFGGDPNKITLAGLSAGGASVHYHYLSPLSRGLFHGGMSFSGTALDCWTQTENAPEKAKKLGEILGCPTSDNISLVKCLTTRPAVNIAQAVGDFMPWLYNPYTPFGPVVEKESKKPFIDRSPAEIISSGDAADVPWLTSLTSEEGLYPAAEFVNDPKLMSELDTKWDEIAPHLLDFNYTIAPNRHVEVAEKIRKHYLGNKKINKSHAMEIIHLVGDRLFAVDGEKAARMMAKAKRGPVWFYYFTYTGPYSLSDEFIPSHEHFGVSHGDDVFLVLRTTKGGIVTDESALKVQNKLMDMWESMAKNGTPNFGIHWKNVDPYKEALEYLHIAGVDKIYMDENKNLGEKNFWAEINFDENKLESESCSSSSASVDKSHTEF</sequence>
<proteinExistence type="inferred from homology"/>
<evidence type="ECO:0000256" key="3">
    <source>
        <dbReference type="ARBA" id="ARBA00022801"/>
    </source>
</evidence>
<feature type="chain" id="PRO_5041488230" description="Carboxylic ester hydrolase" evidence="6">
    <location>
        <begin position="19"/>
        <end position="570"/>
    </location>
</feature>
<dbReference type="PANTHER" id="PTHR11559">
    <property type="entry name" value="CARBOXYLESTERASE"/>
    <property type="match status" value="1"/>
</dbReference>
<dbReference type="Proteomes" id="UP001168972">
    <property type="component" value="Unassembled WGS sequence"/>
</dbReference>
<evidence type="ECO:0000313" key="9">
    <source>
        <dbReference type="Proteomes" id="UP001168972"/>
    </source>
</evidence>
<dbReference type="InterPro" id="IPR050309">
    <property type="entry name" value="Type-B_Carboxylest/Lipase"/>
</dbReference>
<dbReference type="AlphaFoldDB" id="A0AA39KUU7"/>
<dbReference type="Pfam" id="PF00135">
    <property type="entry name" value="COesterase"/>
    <property type="match status" value="1"/>
</dbReference>
<keyword evidence="5" id="KW-0325">Glycoprotein</keyword>
<organism evidence="8 9">
    <name type="scientific">Microctonus hyperodae</name>
    <name type="common">Parasitoid wasp</name>
    <dbReference type="NCBI Taxonomy" id="165561"/>
    <lineage>
        <taxon>Eukaryota</taxon>
        <taxon>Metazoa</taxon>
        <taxon>Ecdysozoa</taxon>
        <taxon>Arthropoda</taxon>
        <taxon>Hexapoda</taxon>
        <taxon>Insecta</taxon>
        <taxon>Pterygota</taxon>
        <taxon>Neoptera</taxon>
        <taxon>Endopterygota</taxon>
        <taxon>Hymenoptera</taxon>
        <taxon>Apocrita</taxon>
        <taxon>Ichneumonoidea</taxon>
        <taxon>Braconidae</taxon>
        <taxon>Euphorinae</taxon>
        <taxon>Microctonus</taxon>
    </lineage>
</organism>
<evidence type="ECO:0000313" key="8">
    <source>
        <dbReference type="EMBL" id="KAK0174594.1"/>
    </source>
</evidence>
<evidence type="ECO:0000256" key="4">
    <source>
        <dbReference type="ARBA" id="ARBA00023157"/>
    </source>
</evidence>
<name>A0AA39KUU7_MICHY</name>